<dbReference type="Gene3D" id="1.10.750.20">
    <property type="entry name" value="SOCS box"/>
    <property type="match status" value="1"/>
</dbReference>
<name>A0A023EY14_TRIIF</name>
<feature type="repeat" description="ANK" evidence="1">
    <location>
        <begin position="250"/>
        <end position="282"/>
    </location>
</feature>
<evidence type="ECO:0000259" key="3">
    <source>
        <dbReference type="PROSITE" id="PS50225"/>
    </source>
</evidence>
<dbReference type="PANTHER" id="PTHR24133:SF40">
    <property type="entry name" value="ANKYRIN REPEAT DOMAIN 44"/>
    <property type="match status" value="1"/>
</dbReference>
<evidence type="ECO:0000256" key="2">
    <source>
        <dbReference type="SAM" id="MobiDB-lite"/>
    </source>
</evidence>
<dbReference type="InterPro" id="IPR052391">
    <property type="entry name" value="E3_Ligase-Neurotoxin"/>
</dbReference>
<feature type="repeat" description="ANK" evidence="1">
    <location>
        <begin position="184"/>
        <end position="216"/>
    </location>
</feature>
<feature type="repeat" description="ANK" evidence="1">
    <location>
        <begin position="283"/>
        <end position="315"/>
    </location>
</feature>
<evidence type="ECO:0000313" key="4">
    <source>
        <dbReference type="EMBL" id="JAC13973.1"/>
    </source>
</evidence>
<dbReference type="PROSITE" id="PS50225">
    <property type="entry name" value="SOCS"/>
    <property type="match status" value="1"/>
</dbReference>
<keyword evidence="1" id="KW-0040">ANK repeat</keyword>
<dbReference type="Gene3D" id="1.25.40.20">
    <property type="entry name" value="Ankyrin repeat-containing domain"/>
    <property type="match status" value="4"/>
</dbReference>
<dbReference type="Pfam" id="PF13637">
    <property type="entry name" value="Ank_4"/>
    <property type="match status" value="1"/>
</dbReference>
<feature type="repeat" description="ANK" evidence="1">
    <location>
        <begin position="378"/>
        <end position="406"/>
    </location>
</feature>
<feature type="domain" description="SOCS box" evidence="3">
    <location>
        <begin position="541"/>
        <end position="581"/>
    </location>
</feature>
<dbReference type="GO" id="GO:0035556">
    <property type="term" value="P:intracellular signal transduction"/>
    <property type="evidence" value="ECO:0007669"/>
    <property type="project" value="InterPro"/>
</dbReference>
<dbReference type="SMART" id="SM00969">
    <property type="entry name" value="SOCS_box"/>
    <property type="match status" value="1"/>
</dbReference>
<feature type="repeat" description="ANK" evidence="1">
    <location>
        <begin position="1"/>
        <end position="31"/>
    </location>
</feature>
<dbReference type="InterPro" id="IPR002110">
    <property type="entry name" value="Ankyrin_rpt"/>
</dbReference>
<dbReference type="EMBL" id="GBBI01004739">
    <property type="protein sequence ID" value="JAC13973.1"/>
    <property type="molecule type" value="mRNA"/>
</dbReference>
<dbReference type="SUPFAM" id="SSF158235">
    <property type="entry name" value="SOCS box-like"/>
    <property type="match status" value="1"/>
</dbReference>
<feature type="non-terminal residue" evidence="4">
    <location>
        <position position="1"/>
    </location>
</feature>
<dbReference type="CDD" id="cd03716">
    <property type="entry name" value="SOCS_ASB_like"/>
    <property type="match status" value="1"/>
</dbReference>
<evidence type="ECO:0000256" key="1">
    <source>
        <dbReference type="PROSITE-ProRule" id="PRU00023"/>
    </source>
</evidence>
<dbReference type="SMART" id="SM00248">
    <property type="entry name" value="ANK"/>
    <property type="match status" value="10"/>
</dbReference>
<dbReference type="Pfam" id="PF12796">
    <property type="entry name" value="Ank_2"/>
    <property type="match status" value="3"/>
</dbReference>
<feature type="region of interest" description="Disordered" evidence="2">
    <location>
        <begin position="93"/>
        <end position="116"/>
    </location>
</feature>
<dbReference type="InterPro" id="IPR001496">
    <property type="entry name" value="SOCS_box"/>
</dbReference>
<dbReference type="InterPro" id="IPR036770">
    <property type="entry name" value="Ankyrin_rpt-contain_sf"/>
</dbReference>
<accession>A0A023EY14</accession>
<organism evidence="4">
    <name type="scientific">Triatoma infestans</name>
    <name type="common">Assassin bug</name>
    <dbReference type="NCBI Taxonomy" id="30076"/>
    <lineage>
        <taxon>Eukaryota</taxon>
        <taxon>Metazoa</taxon>
        <taxon>Ecdysozoa</taxon>
        <taxon>Arthropoda</taxon>
        <taxon>Hexapoda</taxon>
        <taxon>Insecta</taxon>
        <taxon>Pterygota</taxon>
        <taxon>Neoptera</taxon>
        <taxon>Paraneoptera</taxon>
        <taxon>Hemiptera</taxon>
        <taxon>Heteroptera</taxon>
        <taxon>Panheteroptera</taxon>
        <taxon>Cimicomorpha</taxon>
        <taxon>Reduviidae</taxon>
        <taxon>Triatominae</taxon>
        <taxon>Triatoma</taxon>
    </lineage>
</organism>
<feature type="repeat" description="ANK" evidence="1">
    <location>
        <begin position="217"/>
        <end position="249"/>
    </location>
</feature>
<dbReference type="AlphaFoldDB" id="A0A023EY14"/>
<feature type="compositionally biased region" description="Polar residues" evidence="2">
    <location>
        <begin position="99"/>
        <end position="115"/>
    </location>
</feature>
<dbReference type="PROSITE" id="PS50297">
    <property type="entry name" value="ANK_REP_REGION"/>
    <property type="match status" value="7"/>
</dbReference>
<feature type="repeat" description="ANK" evidence="1">
    <location>
        <begin position="31"/>
        <end position="55"/>
    </location>
</feature>
<dbReference type="Pfam" id="PF07525">
    <property type="entry name" value="SOCS_box"/>
    <property type="match status" value="1"/>
</dbReference>
<proteinExistence type="evidence at transcript level"/>
<dbReference type="PRINTS" id="PR01415">
    <property type="entry name" value="ANKYRIN"/>
</dbReference>
<dbReference type="PANTHER" id="PTHR24133">
    <property type="entry name" value="ANKYRIN DOMAIN-CONTAINING"/>
    <property type="match status" value="1"/>
</dbReference>
<feature type="repeat" description="ANK" evidence="1">
    <location>
        <begin position="350"/>
        <end position="377"/>
    </location>
</feature>
<dbReference type="PROSITE" id="PS50088">
    <property type="entry name" value="ANK_REPEAT"/>
    <property type="match status" value="9"/>
</dbReference>
<feature type="repeat" description="ANK" evidence="1">
    <location>
        <begin position="316"/>
        <end position="348"/>
    </location>
</feature>
<protein>
    <submittedName>
        <fullName evidence="4">Putative serine/threonine-protein phosphatase 6 regulatory ankyrin repeat subunit b</fullName>
    </submittedName>
</protein>
<dbReference type="SUPFAM" id="SSF48403">
    <property type="entry name" value="Ankyrin repeat"/>
    <property type="match status" value="2"/>
</dbReference>
<dbReference type="InterPro" id="IPR036036">
    <property type="entry name" value="SOCS_box-like_dom_sf"/>
</dbReference>
<reference evidence="4" key="1">
    <citation type="journal article" date="2014" name="PLoS Negl. Trop. Dis.">
        <title>An updated insight into the Sialotranscriptome of Triatoma infestans: developmental stage and geographic variations.</title>
        <authorList>
            <person name="Schwarz A."/>
            <person name="Medrano-Mercado N."/>
            <person name="Schaub G.A."/>
            <person name="Struchiner C.J."/>
            <person name="Bargues M.D."/>
            <person name="Levy M.Z."/>
            <person name="Ribeiro J.M."/>
        </authorList>
    </citation>
    <scope>NUCLEOTIDE SEQUENCE</scope>
    <source>
        <strain evidence="4">Chile</strain>
        <tissue evidence="4">Salivary glands</tissue>
    </source>
</reference>
<sequence>EAALVQAVEDGDIDEVRSLIEKGVNINVFTSGKTPLSIAATQGNVSMLELLINSGQFTKLNKKQTTMNETTTKPKVRRKREKSSNNGYYVIIHEEADSSKQSPGSESDVNKNTALSIDEVTTPEGMDNLEWDMEVEGTEENSQISETEEIWSNQYRWYAKILANTYQIPQETNYICDVNLQDSVGRCAIHYAAEYGHINAVKLLLNAGCKADIGDIDSVAPLHLACSRGHTAVVQTLLDTGALVNTRTTDKLTPLHYAATRGFVDIVESLVRRGADVDALDSTERTPLKLAASRNLLDVVEILVRYGARVNIEDVKGYTALCEAVWQKNVDMVRLLLAAGAKLTPTPYLLHYAILHRQPQMVEVLVKSGAVINIRDDLGNTPLICAASSGQADIVKILLAHGASVDFCGCGSWKTPLASALTVSGKPNPDVILALVEGGADLNKTSWGVTPLGAALINYKIEAALQLIGLGAGIWRADPPDTMTIARNIGALTIVQAIVMCGYNLHTKCPGVKPLAPNTSPPDLETTEGWLRHCKYNPWRLSELCRIVVRRRAGRKIMTFYVKELGLPRSLEDFLLLKDIPIRMPEKLSTAQPIVRPFVDLDEEI</sequence>